<dbReference type="Proteomes" id="UP001500124">
    <property type="component" value="Unassembled WGS sequence"/>
</dbReference>
<name>A0ABP9LL51_9ACTN</name>
<gene>
    <name evidence="2" type="ORF">GCM10023336_71170</name>
</gene>
<comment type="caution">
    <text evidence="2">The sequence shown here is derived from an EMBL/GenBank/DDBJ whole genome shotgun (WGS) entry which is preliminary data.</text>
</comment>
<protein>
    <submittedName>
        <fullName evidence="2">Uncharacterized protein</fullName>
    </submittedName>
</protein>
<evidence type="ECO:0000256" key="1">
    <source>
        <dbReference type="SAM" id="MobiDB-lite"/>
    </source>
</evidence>
<dbReference type="RefSeq" id="WP_345672176.1">
    <property type="nucleotide sequence ID" value="NZ_BAABKC010000131.1"/>
</dbReference>
<organism evidence="2 3">
    <name type="scientific">Streptomyces similanensis</name>
    <dbReference type="NCBI Taxonomy" id="1274988"/>
    <lineage>
        <taxon>Bacteria</taxon>
        <taxon>Bacillati</taxon>
        <taxon>Actinomycetota</taxon>
        <taxon>Actinomycetes</taxon>
        <taxon>Kitasatosporales</taxon>
        <taxon>Streptomycetaceae</taxon>
        <taxon>Streptomyces</taxon>
    </lineage>
</organism>
<proteinExistence type="predicted"/>
<sequence>MDAVKPERCGRFCLTDYSGSQAVMQGWCNDRAAADQKSAGWVGEFESLPAAQVFLADGETGQELDSWPAALPGDPNRRPVTSKLRTAVGRV</sequence>
<dbReference type="EMBL" id="BAABKC010000131">
    <property type="protein sequence ID" value="GAA5079079.1"/>
    <property type="molecule type" value="Genomic_DNA"/>
</dbReference>
<evidence type="ECO:0000313" key="3">
    <source>
        <dbReference type="Proteomes" id="UP001500124"/>
    </source>
</evidence>
<accession>A0ABP9LL51</accession>
<keyword evidence="3" id="KW-1185">Reference proteome</keyword>
<reference evidence="3" key="1">
    <citation type="journal article" date="2019" name="Int. J. Syst. Evol. Microbiol.">
        <title>The Global Catalogue of Microorganisms (GCM) 10K type strain sequencing project: providing services to taxonomists for standard genome sequencing and annotation.</title>
        <authorList>
            <consortium name="The Broad Institute Genomics Platform"/>
            <consortium name="The Broad Institute Genome Sequencing Center for Infectious Disease"/>
            <person name="Wu L."/>
            <person name="Ma J."/>
        </authorList>
    </citation>
    <scope>NUCLEOTIDE SEQUENCE [LARGE SCALE GENOMIC DNA]</scope>
    <source>
        <strain evidence="3">JCM 18410</strain>
    </source>
</reference>
<evidence type="ECO:0000313" key="2">
    <source>
        <dbReference type="EMBL" id="GAA5079079.1"/>
    </source>
</evidence>
<feature type="region of interest" description="Disordered" evidence="1">
    <location>
        <begin position="67"/>
        <end position="91"/>
    </location>
</feature>